<keyword evidence="2 6" id="KW-0808">Transferase</keyword>
<keyword evidence="3 6" id="KW-0012">Acyltransferase</keyword>
<protein>
    <submittedName>
        <fullName evidence="6">1-acyl-sn-glycerol-3-phosphate acyltransferase</fullName>
        <ecNumber evidence="6">2.3.1.-</ecNumber>
    </submittedName>
</protein>
<keyword evidence="7" id="KW-1185">Reference proteome</keyword>
<name>A0A2R8ACH0_9RHOB</name>
<keyword evidence="4" id="KW-0472">Membrane</keyword>
<evidence type="ECO:0000256" key="1">
    <source>
        <dbReference type="ARBA" id="ARBA00005189"/>
    </source>
</evidence>
<comment type="pathway">
    <text evidence="1">Lipid metabolism.</text>
</comment>
<proteinExistence type="predicted"/>
<dbReference type="AlphaFoldDB" id="A0A2R8ACH0"/>
<dbReference type="EMBL" id="OMKW01000003">
    <property type="protein sequence ID" value="SPF29927.1"/>
    <property type="molecule type" value="Genomic_DNA"/>
</dbReference>
<keyword evidence="4" id="KW-0812">Transmembrane</keyword>
<dbReference type="CDD" id="cd07989">
    <property type="entry name" value="LPLAT_AGPAT-like"/>
    <property type="match status" value="1"/>
</dbReference>
<feature type="domain" description="Phospholipid/glycerol acyltransferase" evidence="5">
    <location>
        <begin position="69"/>
        <end position="182"/>
    </location>
</feature>
<dbReference type="GO" id="GO:0003841">
    <property type="term" value="F:1-acylglycerol-3-phosphate O-acyltransferase activity"/>
    <property type="evidence" value="ECO:0007669"/>
    <property type="project" value="TreeGrafter"/>
</dbReference>
<dbReference type="InterPro" id="IPR002123">
    <property type="entry name" value="Plipid/glycerol_acylTrfase"/>
</dbReference>
<accession>A0A2R8ACH0</accession>
<dbReference type="Pfam" id="PF01553">
    <property type="entry name" value="Acyltransferase"/>
    <property type="match status" value="1"/>
</dbReference>
<evidence type="ECO:0000256" key="3">
    <source>
        <dbReference type="ARBA" id="ARBA00023315"/>
    </source>
</evidence>
<dbReference type="SMART" id="SM00563">
    <property type="entry name" value="PlsC"/>
    <property type="match status" value="1"/>
</dbReference>
<dbReference type="OrthoDB" id="5290997at2"/>
<evidence type="ECO:0000313" key="7">
    <source>
        <dbReference type="Proteomes" id="UP000244932"/>
    </source>
</evidence>
<organism evidence="6 7">
    <name type="scientific">Pontivivens insulae</name>
    <dbReference type="NCBI Taxonomy" id="1639689"/>
    <lineage>
        <taxon>Bacteria</taxon>
        <taxon>Pseudomonadati</taxon>
        <taxon>Pseudomonadota</taxon>
        <taxon>Alphaproteobacteria</taxon>
        <taxon>Rhodobacterales</taxon>
        <taxon>Paracoccaceae</taxon>
        <taxon>Pontivivens</taxon>
    </lineage>
</organism>
<feature type="transmembrane region" description="Helical" evidence="4">
    <location>
        <begin position="7"/>
        <end position="28"/>
    </location>
</feature>
<evidence type="ECO:0000313" key="6">
    <source>
        <dbReference type="EMBL" id="SPF29927.1"/>
    </source>
</evidence>
<dbReference type="EC" id="2.3.1.-" evidence="6"/>
<gene>
    <name evidence="6" type="primary">plsC_2</name>
    <name evidence="6" type="ORF">POI8812_02253</name>
</gene>
<evidence type="ECO:0000259" key="5">
    <source>
        <dbReference type="SMART" id="SM00563"/>
    </source>
</evidence>
<evidence type="ECO:0000256" key="2">
    <source>
        <dbReference type="ARBA" id="ARBA00022679"/>
    </source>
</evidence>
<dbReference type="SUPFAM" id="SSF69593">
    <property type="entry name" value="Glycerol-3-phosphate (1)-acyltransferase"/>
    <property type="match status" value="1"/>
</dbReference>
<dbReference type="PANTHER" id="PTHR10434:SF40">
    <property type="entry name" value="1-ACYL-SN-GLYCEROL-3-PHOSPHATE ACYLTRANSFERASE"/>
    <property type="match status" value="1"/>
</dbReference>
<feature type="transmembrane region" description="Helical" evidence="4">
    <location>
        <begin position="34"/>
        <end position="54"/>
    </location>
</feature>
<evidence type="ECO:0000256" key="4">
    <source>
        <dbReference type="SAM" id="Phobius"/>
    </source>
</evidence>
<dbReference type="GO" id="GO:0006654">
    <property type="term" value="P:phosphatidic acid biosynthetic process"/>
    <property type="evidence" value="ECO:0007669"/>
    <property type="project" value="TreeGrafter"/>
</dbReference>
<dbReference type="Proteomes" id="UP000244932">
    <property type="component" value="Unassembled WGS sequence"/>
</dbReference>
<sequence>MLLLRSLIFSLAMYVVMAVLGILWAIPALIRRDWAYWIMAKYCHIVFWLLRVIVGIKVEIRGDVPQGECIVAAKHQSFLDIIMLMGTLPRPKFIMKKSVKWTPIVGFYAMQIGCAPVDRGKHGATAEMVEDVAEEQQDPGQIVIYPQGTRVAPGLPARYKRGTAILYQTFNLPCVPAATNAGLFWGRNSLLRKPGTAVIEFLPTIPVGLQDAEFMQRLEMEVEMASNKLLPD</sequence>
<keyword evidence="4" id="KW-1133">Transmembrane helix</keyword>
<dbReference type="PANTHER" id="PTHR10434">
    <property type="entry name" value="1-ACYL-SN-GLYCEROL-3-PHOSPHATE ACYLTRANSFERASE"/>
    <property type="match status" value="1"/>
</dbReference>
<dbReference type="RefSeq" id="WP_108782661.1">
    <property type="nucleotide sequence ID" value="NZ_OMKW01000003.1"/>
</dbReference>
<reference evidence="6 7" key="1">
    <citation type="submission" date="2018-03" db="EMBL/GenBank/DDBJ databases">
        <authorList>
            <person name="Keele B.F."/>
        </authorList>
    </citation>
    <scope>NUCLEOTIDE SEQUENCE [LARGE SCALE GENOMIC DNA]</scope>
    <source>
        <strain evidence="6 7">CeCT 8812</strain>
    </source>
</reference>